<feature type="domain" description="Thioredoxin" evidence="6">
    <location>
        <begin position="327"/>
        <end position="472"/>
    </location>
</feature>
<reference evidence="7 8" key="1">
    <citation type="submission" date="2019-04" db="EMBL/GenBank/DDBJ databases">
        <title>Sphingobacterium olei sp. nov., isolated from oil-contaminated soil.</title>
        <authorList>
            <person name="Liu B."/>
        </authorList>
    </citation>
    <scope>NUCLEOTIDE SEQUENCE [LARGE SCALE GENOMIC DNA]</scope>
    <source>
        <strain evidence="7 8">HAL-9</strain>
    </source>
</reference>
<evidence type="ECO:0000313" key="8">
    <source>
        <dbReference type="Proteomes" id="UP000306808"/>
    </source>
</evidence>
<organism evidence="7 8">
    <name type="scientific">Sphingobacterium olei</name>
    <dbReference type="NCBI Taxonomy" id="2571155"/>
    <lineage>
        <taxon>Bacteria</taxon>
        <taxon>Pseudomonadati</taxon>
        <taxon>Bacteroidota</taxon>
        <taxon>Sphingobacteriia</taxon>
        <taxon>Sphingobacteriales</taxon>
        <taxon>Sphingobacteriaceae</taxon>
        <taxon>Sphingobacterium</taxon>
    </lineage>
</organism>
<feature type="signal peptide" evidence="5">
    <location>
        <begin position="1"/>
        <end position="21"/>
    </location>
</feature>
<evidence type="ECO:0000256" key="4">
    <source>
        <dbReference type="ARBA" id="ARBA00023284"/>
    </source>
</evidence>
<evidence type="ECO:0000256" key="5">
    <source>
        <dbReference type="SAM" id="SignalP"/>
    </source>
</evidence>
<evidence type="ECO:0000259" key="6">
    <source>
        <dbReference type="PROSITE" id="PS51352"/>
    </source>
</evidence>
<dbReference type="Gene3D" id="3.40.30.10">
    <property type="entry name" value="Glutaredoxin"/>
    <property type="match status" value="1"/>
</dbReference>
<comment type="subcellular location">
    <subcellularLocation>
        <location evidence="1">Cell envelope</location>
    </subcellularLocation>
</comment>
<feature type="chain" id="PRO_5020984237" evidence="5">
    <location>
        <begin position="22"/>
        <end position="474"/>
    </location>
</feature>
<keyword evidence="4" id="KW-0676">Redox-active center</keyword>
<sequence>MKMKKIMITFLLSLSVGIVCAQLKESTITVKTTSTKIDSMWVSGPNGKTFFAKPDEENKVVLRFKEEHPFILKLGIDAPTKWSLSLFVEQGDQLTVITDLDKQTKFSGKGKENAQVLFDCLTAYTATYKEMEKEIGTRMLSPTEFFETYLKLGQSQIDVLEANKEKVSPAFYQDRSIAFQYQKLNLPTYGPSFFVQSGKKLSESIPEGYWDLEKEVKITDDLFSNSDYTGYMKGIFPYFLLIQEKLKQGKLDSTFTNEADETLKLSLVERKYPTKLKSMAIVSIISGALGKAKDVTTLKPLMDSYLTKIEPEDAEALMSKYNDYTNLATGKMAPDFTLKSLEGNDVSLKDFKGKVVYLDFWASWCAPCRHEMKNGSPKLHEKFKDNKDVVFLYVSLDSKVDAWKKAIADDKIEGIHLLSQATSGVNTPIAKAFNITGIPRYVIIGKDGKIVDNDAPRPSQDITAEKIKEALNEG</sequence>
<keyword evidence="2" id="KW-0201">Cytochrome c-type biogenesis</keyword>
<dbReference type="PANTHER" id="PTHR42852:SF6">
    <property type="entry name" value="THIOL:DISULFIDE INTERCHANGE PROTEIN DSBE"/>
    <property type="match status" value="1"/>
</dbReference>
<evidence type="ECO:0000256" key="2">
    <source>
        <dbReference type="ARBA" id="ARBA00022748"/>
    </source>
</evidence>
<dbReference type="CDD" id="cd02966">
    <property type="entry name" value="TlpA_like_family"/>
    <property type="match status" value="1"/>
</dbReference>
<evidence type="ECO:0000256" key="3">
    <source>
        <dbReference type="ARBA" id="ARBA00023157"/>
    </source>
</evidence>
<dbReference type="InterPro" id="IPR050553">
    <property type="entry name" value="Thioredoxin_ResA/DsbE_sf"/>
</dbReference>
<name>A0A4U0NYX3_9SPHI</name>
<dbReference type="AlphaFoldDB" id="A0A4U0NYX3"/>
<keyword evidence="3" id="KW-1015">Disulfide bond</keyword>
<keyword evidence="8" id="KW-1185">Reference proteome</keyword>
<dbReference type="GO" id="GO:0030313">
    <property type="term" value="C:cell envelope"/>
    <property type="evidence" value="ECO:0007669"/>
    <property type="project" value="UniProtKB-SubCell"/>
</dbReference>
<evidence type="ECO:0000313" key="7">
    <source>
        <dbReference type="EMBL" id="TJZ60025.1"/>
    </source>
</evidence>
<dbReference type="SUPFAM" id="SSF52833">
    <property type="entry name" value="Thioredoxin-like"/>
    <property type="match status" value="1"/>
</dbReference>
<dbReference type="InterPro" id="IPR013740">
    <property type="entry name" value="Redoxin"/>
</dbReference>
<protein>
    <submittedName>
        <fullName evidence="7">TlpA family protein disulfide reductase</fullName>
    </submittedName>
</protein>
<dbReference type="PANTHER" id="PTHR42852">
    <property type="entry name" value="THIOL:DISULFIDE INTERCHANGE PROTEIN DSBE"/>
    <property type="match status" value="1"/>
</dbReference>
<dbReference type="InterPro" id="IPR013766">
    <property type="entry name" value="Thioredoxin_domain"/>
</dbReference>
<dbReference type="OrthoDB" id="1095575at2"/>
<gene>
    <name evidence="7" type="ORF">FAZ15_14160</name>
</gene>
<dbReference type="Proteomes" id="UP000306808">
    <property type="component" value="Unassembled WGS sequence"/>
</dbReference>
<evidence type="ECO:0000256" key="1">
    <source>
        <dbReference type="ARBA" id="ARBA00004196"/>
    </source>
</evidence>
<accession>A0A4U0NYX3</accession>
<dbReference type="EMBL" id="SUME01000005">
    <property type="protein sequence ID" value="TJZ60025.1"/>
    <property type="molecule type" value="Genomic_DNA"/>
</dbReference>
<dbReference type="GO" id="GO:0017004">
    <property type="term" value="P:cytochrome complex assembly"/>
    <property type="evidence" value="ECO:0007669"/>
    <property type="project" value="UniProtKB-KW"/>
</dbReference>
<dbReference type="GO" id="GO:0016491">
    <property type="term" value="F:oxidoreductase activity"/>
    <property type="evidence" value="ECO:0007669"/>
    <property type="project" value="InterPro"/>
</dbReference>
<dbReference type="InterPro" id="IPR036249">
    <property type="entry name" value="Thioredoxin-like_sf"/>
</dbReference>
<comment type="caution">
    <text evidence="7">The sequence shown here is derived from an EMBL/GenBank/DDBJ whole genome shotgun (WGS) entry which is preliminary data.</text>
</comment>
<keyword evidence="5" id="KW-0732">Signal</keyword>
<dbReference type="Pfam" id="PF08534">
    <property type="entry name" value="Redoxin"/>
    <property type="match status" value="1"/>
</dbReference>
<proteinExistence type="predicted"/>
<dbReference type="PROSITE" id="PS51352">
    <property type="entry name" value="THIOREDOXIN_2"/>
    <property type="match status" value="1"/>
</dbReference>